<accession>A0A0N4WM72</accession>
<reference evidence="10" key="1">
    <citation type="submission" date="2016-04" db="UniProtKB">
        <authorList>
            <consortium name="WormBaseParasite"/>
        </authorList>
    </citation>
    <scope>IDENTIFICATION</scope>
</reference>
<dbReference type="GO" id="GO:0006974">
    <property type="term" value="P:DNA damage response"/>
    <property type="evidence" value="ECO:0007669"/>
    <property type="project" value="TreeGrafter"/>
</dbReference>
<evidence type="ECO:0000259" key="7">
    <source>
        <dbReference type="SMART" id="SM01253"/>
    </source>
</evidence>
<dbReference type="InterPro" id="IPR041330">
    <property type="entry name" value="KN17_SH3"/>
</dbReference>
<dbReference type="Pfam" id="PF18131">
    <property type="entry name" value="KN17_SH3"/>
    <property type="match status" value="1"/>
</dbReference>
<evidence type="ECO:0000256" key="6">
    <source>
        <dbReference type="SAM" id="MobiDB-lite"/>
    </source>
</evidence>
<evidence type="ECO:0000256" key="3">
    <source>
        <dbReference type="ARBA" id="ARBA00022771"/>
    </source>
</evidence>
<keyword evidence="9" id="KW-1185">Reference proteome</keyword>
<dbReference type="EMBL" id="UZAF01017816">
    <property type="protein sequence ID" value="VDO45243.1"/>
    <property type="molecule type" value="Genomic_DNA"/>
</dbReference>
<sequence length="535" mass="62548">MGKHERGTPKDIANRIKSKGLQKLRWFCQMCQKQCRDQNGFKCHLTSESHQRQLLLVAENTNSFLRQFSRDFEANFMQILKTCFGTKRVRANEVYQEYIKDKGHVHMNATVWHTLTGFVLYLGKSGKCKIDQNEKGWYIQYIDQEEVLRKAEEAKRMKAEKDDEERQQEMINAQVRRALEQQGEVYEPQATELMRSDDSEKITLNLNLDKKPTAEDLKRPVFTGVSIFDQIKTKKEEPASDEDLPSSSQRDRDREERRDRRDRDTKKEHRSRSRSRDRERDRRSRSGKERPSTSKKDEKPKKSALDEIREQQERFKEKKNRKDHWLHEGIIVKIITKKLGDDYYKAKGVVKSLIDDYTASVKLDDGTLVKLDQAHVETVIPNVGREMKIVNGAYRGCVAKLESLDQDAFCLNLRISEGPMNGRTVRVPYEDAKMALDEVVIKGSLKLKKGDVFKKKKKKTVDPKMIDLTIKKDEQTGTVGKTKAEIAFEKRRQETLNERMLKKAAVSHRQRVEEFNKQMSELTEFNDIPKVSWTK</sequence>
<evidence type="ECO:0000256" key="5">
    <source>
        <dbReference type="SAM" id="Coils"/>
    </source>
</evidence>
<name>A0A0N4WM72_HAEPC</name>
<dbReference type="Proteomes" id="UP000268014">
    <property type="component" value="Unassembled WGS sequence"/>
</dbReference>
<dbReference type="InterPro" id="IPR037321">
    <property type="entry name" value="KIN17-like"/>
</dbReference>
<dbReference type="InterPro" id="IPR019447">
    <property type="entry name" value="DNA/RNA-bd_Kin17_WH-like_dom"/>
</dbReference>
<dbReference type="Gene3D" id="1.10.10.2030">
    <property type="entry name" value="DNA/RNA-binding protein Kin17, conserved domain"/>
    <property type="match status" value="1"/>
</dbReference>
<feature type="domain" description="DNA/RNA-binding protein Kin17 WH-like" evidence="7">
    <location>
        <begin position="52"/>
        <end position="176"/>
    </location>
</feature>
<feature type="compositionally biased region" description="Basic and acidic residues" evidence="6">
    <location>
        <begin position="249"/>
        <end position="267"/>
    </location>
</feature>
<dbReference type="GO" id="GO:0008270">
    <property type="term" value="F:zinc ion binding"/>
    <property type="evidence" value="ECO:0007669"/>
    <property type="project" value="UniProtKB-KW"/>
</dbReference>
<evidence type="ECO:0000256" key="2">
    <source>
        <dbReference type="ARBA" id="ARBA00022723"/>
    </source>
</evidence>
<dbReference type="SUPFAM" id="SSF57667">
    <property type="entry name" value="beta-beta-alpha zinc fingers"/>
    <property type="match status" value="1"/>
</dbReference>
<reference evidence="8 9" key="2">
    <citation type="submission" date="2018-11" db="EMBL/GenBank/DDBJ databases">
        <authorList>
            <consortium name="Pathogen Informatics"/>
        </authorList>
    </citation>
    <scope>NUCLEOTIDE SEQUENCE [LARGE SCALE GENOMIC DNA]</scope>
    <source>
        <strain evidence="8 9">MHpl1</strain>
    </source>
</reference>
<dbReference type="GO" id="GO:0003690">
    <property type="term" value="F:double-stranded DNA binding"/>
    <property type="evidence" value="ECO:0007669"/>
    <property type="project" value="TreeGrafter"/>
</dbReference>
<dbReference type="WBParaSite" id="HPLM_0001229101-mRNA-1">
    <property type="protein sequence ID" value="HPLM_0001229101-mRNA-1"/>
    <property type="gene ID" value="HPLM_0001229101"/>
</dbReference>
<dbReference type="Pfam" id="PF25092">
    <property type="entry name" value="SH3_KIN17_C"/>
    <property type="match status" value="1"/>
</dbReference>
<dbReference type="SMART" id="SM01253">
    <property type="entry name" value="Kin17_mid"/>
    <property type="match status" value="1"/>
</dbReference>
<dbReference type="PANTHER" id="PTHR12805">
    <property type="entry name" value="KIN17 KIN, ANTIGENIC DETERMINANT OF RECA PROTEIN HOMOLOG"/>
    <property type="match status" value="1"/>
</dbReference>
<dbReference type="InterPro" id="IPR056767">
    <property type="entry name" value="C2H2-Znf_KIN17"/>
</dbReference>
<dbReference type="STRING" id="6290.A0A0N4WM72"/>
<gene>
    <name evidence="8" type="ORF">HPLM_LOCUS12283</name>
</gene>
<dbReference type="InterPro" id="IPR014722">
    <property type="entry name" value="Rib_uL2_dom2"/>
</dbReference>
<dbReference type="PANTHER" id="PTHR12805:SF0">
    <property type="entry name" value="DNA_RNA-BINDING PROTEIN KIN17"/>
    <property type="match status" value="1"/>
</dbReference>
<dbReference type="Gene3D" id="2.30.30.140">
    <property type="match status" value="1"/>
</dbReference>
<dbReference type="OMA" id="YEQVCKY"/>
<feature type="coiled-coil region" evidence="5">
    <location>
        <begin position="142"/>
        <end position="181"/>
    </location>
</feature>
<dbReference type="GO" id="GO:0006260">
    <property type="term" value="P:DNA replication"/>
    <property type="evidence" value="ECO:0007669"/>
    <property type="project" value="TreeGrafter"/>
</dbReference>
<keyword evidence="3" id="KW-0863">Zinc-finger</keyword>
<protein>
    <submittedName>
        <fullName evidence="10">Kin17_mid domain-containing protein</fullName>
    </submittedName>
</protein>
<feature type="compositionally biased region" description="Basic and acidic residues" evidence="6">
    <location>
        <begin position="274"/>
        <end position="306"/>
    </location>
</feature>
<keyword evidence="4" id="KW-0862">Zinc</keyword>
<organism evidence="10">
    <name type="scientific">Haemonchus placei</name>
    <name type="common">Barber's pole worm</name>
    <dbReference type="NCBI Taxonomy" id="6290"/>
    <lineage>
        <taxon>Eukaryota</taxon>
        <taxon>Metazoa</taxon>
        <taxon>Ecdysozoa</taxon>
        <taxon>Nematoda</taxon>
        <taxon>Chromadorea</taxon>
        <taxon>Rhabditida</taxon>
        <taxon>Rhabditina</taxon>
        <taxon>Rhabditomorpha</taxon>
        <taxon>Strongyloidea</taxon>
        <taxon>Trichostrongylidae</taxon>
        <taxon>Haemonchus</taxon>
    </lineage>
</organism>
<dbReference type="GO" id="GO:0005634">
    <property type="term" value="C:nucleus"/>
    <property type="evidence" value="ECO:0007669"/>
    <property type="project" value="TreeGrafter"/>
</dbReference>
<dbReference type="Pfam" id="PF25095">
    <property type="entry name" value="C2H2-zf_KIN17"/>
    <property type="match status" value="1"/>
</dbReference>
<dbReference type="AlphaFoldDB" id="A0A0N4WM72"/>
<keyword evidence="2" id="KW-0479">Metal-binding</keyword>
<dbReference type="CDD" id="cd13155">
    <property type="entry name" value="KOW_KIN17"/>
    <property type="match status" value="1"/>
</dbReference>
<proteinExistence type="inferred from homology"/>
<dbReference type="FunFam" id="2.30.30.30:FF:000021">
    <property type="entry name" value="DNA/RNA-binding protein KIN17, putative"/>
    <property type="match status" value="1"/>
</dbReference>
<evidence type="ECO:0000256" key="4">
    <source>
        <dbReference type="ARBA" id="ARBA00022833"/>
    </source>
</evidence>
<dbReference type="InterPro" id="IPR041995">
    <property type="entry name" value="KOW_KIN17"/>
</dbReference>
<dbReference type="FunFam" id="1.10.10.2030:FF:000001">
    <property type="entry name" value="DNA/RNA-binding protein KIN17, putative"/>
    <property type="match status" value="1"/>
</dbReference>
<evidence type="ECO:0000313" key="8">
    <source>
        <dbReference type="EMBL" id="VDO45243.1"/>
    </source>
</evidence>
<dbReference type="Pfam" id="PF10357">
    <property type="entry name" value="WH_KIN17"/>
    <property type="match status" value="1"/>
</dbReference>
<dbReference type="InterPro" id="IPR036236">
    <property type="entry name" value="Znf_C2H2_sf"/>
</dbReference>
<evidence type="ECO:0000256" key="1">
    <source>
        <dbReference type="ARBA" id="ARBA00008517"/>
    </source>
</evidence>
<evidence type="ECO:0000313" key="10">
    <source>
        <dbReference type="WBParaSite" id="HPLM_0001229101-mRNA-1"/>
    </source>
</evidence>
<dbReference type="InterPro" id="IPR038254">
    <property type="entry name" value="KIN17_WH-like_sf"/>
</dbReference>
<evidence type="ECO:0000313" key="9">
    <source>
        <dbReference type="Proteomes" id="UP000268014"/>
    </source>
</evidence>
<feature type="region of interest" description="Disordered" evidence="6">
    <location>
        <begin position="233"/>
        <end position="306"/>
    </location>
</feature>
<comment type="similarity">
    <text evidence="1">Belongs to the KIN17 family.</text>
</comment>
<keyword evidence="5" id="KW-0175">Coiled coil</keyword>
<dbReference type="OrthoDB" id="10266249at2759"/>
<dbReference type="Gene3D" id="2.30.30.30">
    <property type="match status" value="1"/>
</dbReference>